<dbReference type="Proteomes" id="UP001458415">
    <property type="component" value="Unassembled WGS sequence"/>
</dbReference>
<accession>A0ABV1VVR7</accession>
<comment type="caution">
    <text evidence="1">The sequence shown here is derived from an EMBL/GenBank/DDBJ whole genome shotgun (WGS) entry which is preliminary data.</text>
</comment>
<proteinExistence type="predicted"/>
<protein>
    <submittedName>
        <fullName evidence="1">Uncharacterized protein</fullName>
    </submittedName>
</protein>
<keyword evidence="2" id="KW-1185">Reference proteome</keyword>
<gene>
    <name evidence="1" type="ORF">ABT317_02960</name>
</gene>
<organism evidence="1 2">
    <name type="scientific">Streptomyces carpinensis</name>
    <dbReference type="NCBI Taxonomy" id="66369"/>
    <lineage>
        <taxon>Bacteria</taxon>
        <taxon>Bacillati</taxon>
        <taxon>Actinomycetota</taxon>
        <taxon>Actinomycetes</taxon>
        <taxon>Kitasatosporales</taxon>
        <taxon>Streptomycetaceae</taxon>
        <taxon>Streptomyces</taxon>
    </lineage>
</organism>
<evidence type="ECO:0000313" key="1">
    <source>
        <dbReference type="EMBL" id="MER6976026.1"/>
    </source>
</evidence>
<sequence length="81" mass="8740">MADSTAEETPARFQLGPDRLKEVRQVLARLGAVKPPADADLRRLLADCRTALAEVLDEREGLVRANAEAAEELALWTGALG</sequence>
<evidence type="ECO:0000313" key="2">
    <source>
        <dbReference type="Proteomes" id="UP001458415"/>
    </source>
</evidence>
<reference evidence="1 2" key="1">
    <citation type="submission" date="2024-06" db="EMBL/GenBank/DDBJ databases">
        <title>The Natural Products Discovery Center: Release of the First 8490 Sequenced Strains for Exploring Actinobacteria Biosynthetic Diversity.</title>
        <authorList>
            <person name="Kalkreuter E."/>
            <person name="Kautsar S.A."/>
            <person name="Yang D."/>
            <person name="Bader C.D."/>
            <person name="Teijaro C.N."/>
            <person name="Fluegel L."/>
            <person name="Davis C.M."/>
            <person name="Simpson J.R."/>
            <person name="Lauterbach L."/>
            <person name="Steele A.D."/>
            <person name="Gui C."/>
            <person name="Meng S."/>
            <person name="Li G."/>
            <person name="Viehrig K."/>
            <person name="Ye F."/>
            <person name="Su P."/>
            <person name="Kiefer A.F."/>
            <person name="Nichols A."/>
            <person name="Cepeda A.J."/>
            <person name="Yan W."/>
            <person name="Fan B."/>
            <person name="Jiang Y."/>
            <person name="Adhikari A."/>
            <person name="Zheng C.-J."/>
            <person name="Schuster L."/>
            <person name="Cowan T.M."/>
            <person name="Smanski M.J."/>
            <person name="Chevrette M.G."/>
            <person name="De Carvalho L.P.S."/>
            <person name="Shen B."/>
        </authorList>
    </citation>
    <scope>NUCLEOTIDE SEQUENCE [LARGE SCALE GENOMIC DNA]</scope>
    <source>
        <strain evidence="1 2">NPDC000634</strain>
    </source>
</reference>
<name>A0ABV1VVR7_9ACTN</name>
<dbReference type="RefSeq" id="WP_086726988.1">
    <property type="nucleotide sequence ID" value="NZ_MUBM01000165.1"/>
</dbReference>
<dbReference type="EMBL" id="JBEPCU010000019">
    <property type="protein sequence ID" value="MER6976026.1"/>
    <property type="molecule type" value="Genomic_DNA"/>
</dbReference>